<dbReference type="AlphaFoldDB" id="A0A7M6DQT4"/>
<keyword evidence="2" id="KW-0732">Signal</keyword>
<keyword evidence="1" id="KW-1133">Transmembrane helix</keyword>
<evidence type="ECO:0000313" key="3">
    <source>
        <dbReference type="EnsemblMetazoa" id="CLYHEMP023275.1"/>
    </source>
</evidence>
<evidence type="ECO:0008006" key="5">
    <source>
        <dbReference type="Google" id="ProtNLM"/>
    </source>
</evidence>
<protein>
    <recommendedName>
        <fullName evidence="5">Cnidarian restricted protein</fullName>
    </recommendedName>
</protein>
<keyword evidence="4" id="KW-1185">Reference proteome</keyword>
<keyword evidence="1" id="KW-0472">Membrane</keyword>
<evidence type="ECO:0000256" key="2">
    <source>
        <dbReference type="SAM" id="SignalP"/>
    </source>
</evidence>
<feature type="chain" id="PRO_5029749758" description="Cnidarian restricted protein" evidence="2">
    <location>
        <begin position="20"/>
        <end position="190"/>
    </location>
</feature>
<sequence>MRLILTLLGLLLFVYDIEGRFSPSVIRKKTHHKKKTNSWKNMAVPVANLTFIEPARTRQNRPTVAPTTTLSFKLGQNETFKTLENTLDNISPTVSLNGDFTLENNGNNTTNNTTSNMILEVINIAPYFRGRSKYSKKFAMIVTLYAALSLGCITMAACLIRGIQKRNQRHRQYVLLTKRDMDYPVGGGGI</sequence>
<name>A0A7M6DQT4_9CNID</name>
<organism evidence="3 4">
    <name type="scientific">Clytia hemisphaerica</name>
    <dbReference type="NCBI Taxonomy" id="252671"/>
    <lineage>
        <taxon>Eukaryota</taxon>
        <taxon>Metazoa</taxon>
        <taxon>Cnidaria</taxon>
        <taxon>Hydrozoa</taxon>
        <taxon>Hydroidolina</taxon>
        <taxon>Leptothecata</taxon>
        <taxon>Obeliida</taxon>
        <taxon>Clytiidae</taxon>
        <taxon>Clytia</taxon>
    </lineage>
</organism>
<keyword evidence="1" id="KW-0812">Transmembrane</keyword>
<feature type="signal peptide" evidence="2">
    <location>
        <begin position="1"/>
        <end position="19"/>
    </location>
</feature>
<dbReference type="Proteomes" id="UP000594262">
    <property type="component" value="Unplaced"/>
</dbReference>
<reference evidence="3" key="1">
    <citation type="submission" date="2021-01" db="UniProtKB">
        <authorList>
            <consortium name="EnsemblMetazoa"/>
        </authorList>
    </citation>
    <scope>IDENTIFICATION</scope>
</reference>
<feature type="transmembrane region" description="Helical" evidence="1">
    <location>
        <begin position="138"/>
        <end position="160"/>
    </location>
</feature>
<evidence type="ECO:0000313" key="4">
    <source>
        <dbReference type="Proteomes" id="UP000594262"/>
    </source>
</evidence>
<proteinExistence type="predicted"/>
<accession>A0A7M6DQT4</accession>
<evidence type="ECO:0000256" key="1">
    <source>
        <dbReference type="SAM" id="Phobius"/>
    </source>
</evidence>
<dbReference type="EnsemblMetazoa" id="CLYHEMT023275.1">
    <property type="protein sequence ID" value="CLYHEMP023275.1"/>
    <property type="gene ID" value="CLYHEMG023275"/>
</dbReference>